<dbReference type="EMBL" id="CP006943">
    <property type="protein sequence ID" value="AHG75675.1"/>
    <property type="molecule type" value="Genomic_DNA"/>
</dbReference>
<dbReference type="PANTHER" id="PTHR28008:SF1">
    <property type="entry name" value="DOMAIN PROTEIN, PUTATIVE (AFU_ORTHOLOGUE AFUA_3G10980)-RELATED"/>
    <property type="match status" value="1"/>
</dbReference>
<keyword evidence="3" id="KW-1185">Reference proteome</keyword>
<sequence>MNKFGLLALIWFIVGIYALIFREGTNEPPLFPHLDKLSHFGLFFIQLWLLARFFIQSNKAIPYLGLMIFALLYAITSELMQALLTETRTGSWLDGLADIMGANLALLLAQYYKK</sequence>
<protein>
    <submittedName>
        <fullName evidence="2">VanZ</fullName>
    </submittedName>
</protein>
<dbReference type="AlphaFoldDB" id="W0QCU9"/>
<dbReference type="PATRIC" id="fig|1433287.3.peg.1153"/>
<reference evidence="2 3" key="1">
    <citation type="submission" date="2013-12" db="EMBL/GenBank/DDBJ databases">
        <title>Annotation of the Mannheimia varigena USDA-ARS-USMARC-1296 complete genome.</title>
        <authorList>
            <person name="Harhay G.P."/>
            <person name="Clawson M.L."/>
            <person name="Murray R.W."/>
            <person name="Lubbers B.V."/>
            <person name="Heaton M.P."/>
            <person name="Chitko-Mckown C.G."/>
            <person name="Harhay D.M."/>
            <person name="Smith T.P.L."/>
        </authorList>
    </citation>
    <scope>NUCLEOTIDE SEQUENCE [LARGE SCALE GENOMIC DNA]</scope>
    <source>
        <strain evidence="2 3">USDA-ARS-USMARC-1296</strain>
    </source>
</reference>
<evidence type="ECO:0000256" key="1">
    <source>
        <dbReference type="SAM" id="Phobius"/>
    </source>
</evidence>
<feature type="transmembrane region" description="Helical" evidence="1">
    <location>
        <begin position="62"/>
        <end position="83"/>
    </location>
</feature>
<keyword evidence="1" id="KW-0812">Transmembrane</keyword>
<dbReference type="KEGG" id="mvi:X808_11520"/>
<dbReference type="PANTHER" id="PTHR28008">
    <property type="entry name" value="DOMAIN PROTEIN, PUTATIVE (AFU_ORTHOLOGUE AFUA_3G10980)-RELATED"/>
    <property type="match status" value="1"/>
</dbReference>
<evidence type="ECO:0000313" key="3">
    <source>
        <dbReference type="Proteomes" id="UP000066995"/>
    </source>
</evidence>
<proteinExistence type="predicted"/>
<dbReference type="RefSeq" id="WP_025217389.1">
    <property type="nucleotide sequence ID" value="NZ_CP006943.1"/>
</dbReference>
<evidence type="ECO:0000313" key="2">
    <source>
        <dbReference type="EMBL" id="AHG75675.1"/>
    </source>
</evidence>
<dbReference type="Proteomes" id="UP000066995">
    <property type="component" value="Chromosome"/>
</dbReference>
<keyword evidence="1" id="KW-1133">Transmembrane helix</keyword>
<feature type="transmembrane region" description="Helical" evidence="1">
    <location>
        <begin position="37"/>
        <end position="55"/>
    </location>
</feature>
<accession>W0QCU9</accession>
<gene>
    <name evidence="2" type="ORF">X808_11520</name>
</gene>
<dbReference type="HOGENOM" id="CLU_096028_6_0_6"/>
<dbReference type="eggNOG" id="COG5652">
    <property type="taxonomic scope" value="Bacteria"/>
</dbReference>
<dbReference type="OrthoDB" id="7376558at2"/>
<dbReference type="NCBIfam" id="NF037970">
    <property type="entry name" value="vanZ_1"/>
    <property type="match status" value="1"/>
</dbReference>
<keyword evidence="1" id="KW-0472">Membrane</keyword>
<name>W0QCU9_9PAST</name>
<organism evidence="2 3">
    <name type="scientific">Mannheimia varigena USDA-ARS-USMARC-1296</name>
    <dbReference type="NCBI Taxonomy" id="1433287"/>
    <lineage>
        <taxon>Bacteria</taxon>
        <taxon>Pseudomonadati</taxon>
        <taxon>Pseudomonadota</taxon>
        <taxon>Gammaproteobacteria</taxon>
        <taxon>Pasteurellales</taxon>
        <taxon>Pasteurellaceae</taxon>
        <taxon>Mannheimia</taxon>
    </lineage>
</organism>